<feature type="transmembrane region" description="Helical" evidence="5">
    <location>
        <begin position="236"/>
        <end position="259"/>
    </location>
</feature>
<protein>
    <submittedName>
        <fullName evidence="6">Cobalt ABC transporter permease CbiQ</fullName>
    </submittedName>
</protein>
<dbReference type="RefSeq" id="WP_003466022.1">
    <property type="nucleotide sequence ID" value="NZ_APML01000019.1"/>
</dbReference>
<name>N4WDC7_9BACI</name>
<dbReference type="InterPro" id="IPR003339">
    <property type="entry name" value="ABC/ECF_trnsptr_transmembrane"/>
</dbReference>
<accession>N4WDC7</accession>
<keyword evidence="3 5" id="KW-1133">Transmembrane helix</keyword>
<dbReference type="OrthoDB" id="92887at2"/>
<feature type="transmembrane region" description="Helical" evidence="5">
    <location>
        <begin position="21"/>
        <end position="54"/>
    </location>
</feature>
<evidence type="ECO:0000256" key="2">
    <source>
        <dbReference type="ARBA" id="ARBA00022692"/>
    </source>
</evidence>
<comment type="subcellular location">
    <subcellularLocation>
        <location evidence="1">Membrane</location>
        <topology evidence="1">Multi-pass membrane protein</topology>
    </subcellularLocation>
</comment>
<keyword evidence="2 5" id="KW-0812">Transmembrane</keyword>
<dbReference type="Proteomes" id="UP000012283">
    <property type="component" value="Unassembled WGS sequence"/>
</dbReference>
<dbReference type="PANTHER" id="PTHR33514">
    <property type="entry name" value="PROTEIN ABCI12, CHLOROPLASTIC"/>
    <property type="match status" value="1"/>
</dbReference>
<reference evidence="6 7" key="1">
    <citation type="submission" date="2013-03" db="EMBL/GenBank/DDBJ databases">
        <title>Draft genome sequence of Gracibacillus halophilus YIM-C55.5, a moderately halophilic and thermophilic organism from the Xiaochaidamu salt lake.</title>
        <authorList>
            <person name="Sugumar T."/>
            <person name="Polireddy D.R."/>
            <person name="Antony A."/>
            <person name="Madhava Y.R."/>
            <person name="Sivakumar N."/>
        </authorList>
    </citation>
    <scope>NUCLEOTIDE SEQUENCE [LARGE SCALE GENOMIC DNA]</scope>
    <source>
        <strain evidence="6 7">YIM-C55.5</strain>
    </source>
</reference>
<comment type="caution">
    <text evidence="6">The sequence shown here is derived from an EMBL/GenBank/DDBJ whole genome shotgun (WGS) entry which is preliminary data.</text>
</comment>
<organism evidence="6 7">
    <name type="scientific">Gracilibacillus halophilus YIM-C55.5</name>
    <dbReference type="NCBI Taxonomy" id="1308866"/>
    <lineage>
        <taxon>Bacteria</taxon>
        <taxon>Bacillati</taxon>
        <taxon>Bacillota</taxon>
        <taxon>Bacilli</taxon>
        <taxon>Bacillales</taxon>
        <taxon>Bacillaceae</taxon>
        <taxon>Gracilibacillus</taxon>
    </lineage>
</organism>
<keyword evidence="4 5" id="KW-0472">Membrane</keyword>
<evidence type="ECO:0000256" key="1">
    <source>
        <dbReference type="ARBA" id="ARBA00004141"/>
    </source>
</evidence>
<dbReference type="STRING" id="1308866.J416_04653"/>
<dbReference type="PATRIC" id="fig|1308866.3.peg.939"/>
<dbReference type="GO" id="GO:0005886">
    <property type="term" value="C:plasma membrane"/>
    <property type="evidence" value="ECO:0007669"/>
    <property type="project" value="UniProtKB-ARBA"/>
</dbReference>
<dbReference type="AlphaFoldDB" id="N4WDC7"/>
<dbReference type="PANTHER" id="PTHR33514:SF1">
    <property type="entry name" value="ABC TRANSPORTER PERMEASE"/>
    <property type="match status" value="1"/>
</dbReference>
<dbReference type="EMBL" id="APML01000019">
    <property type="protein sequence ID" value="ENH97279.1"/>
    <property type="molecule type" value="Genomic_DNA"/>
</dbReference>
<dbReference type="eggNOG" id="COG0619">
    <property type="taxonomic scope" value="Bacteria"/>
</dbReference>
<dbReference type="CDD" id="cd16914">
    <property type="entry name" value="EcfT"/>
    <property type="match status" value="1"/>
</dbReference>
<evidence type="ECO:0000256" key="4">
    <source>
        <dbReference type="ARBA" id="ARBA00023136"/>
    </source>
</evidence>
<feature type="transmembrane region" description="Helical" evidence="5">
    <location>
        <begin position="114"/>
        <end position="134"/>
    </location>
</feature>
<keyword evidence="7" id="KW-1185">Reference proteome</keyword>
<gene>
    <name evidence="6" type="ORF">J416_04653</name>
</gene>
<evidence type="ECO:0000313" key="6">
    <source>
        <dbReference type="EMBL" id="ENH97279.1"/>
    </source>
</evidence>
<dbReference type="Pfam" id="PF02361">
    <property type="entry name" value="CbiQ"/>
    <property type="match status" value="1"/>
</dbReference>
<evidence type="ECO:0000256" key="3">
    <source>
        <dbReference type="ARBA" id="ARBA00022989"/>
    </source>
</evidence>
<evidence type="ECO:0000256" key="5">
    <source>
        <dbReference type="SAM" id="Phobius"/>
    </source>
</evidence>
<evidence type="ECO:0000313" key="7">
    <source>
        <dbReference type="Proteomes" id="UP000012283"/>
    </source>
</evidence>
<sequence>MQLNFSYRTTWLHQVNPSVKLSILMIIFIGLIFIHNPNMIVYIGMGTSLLYVFYTGHRWVTIGLLFAPFILIFVTTSVAMVLFGDGETTWFRFGIIHITEESFYRGLHLGLRSIVFGLFGLIFALTTRPVLLFYSLMQQFKLHPKYAYSFMAAIRMLPIIAEEFQVLRQALKIRGINYEKGIKGVYQRIRLYAIPLLAQSIRRAHRIAVAMEAKQFSQSEQGRTYYYPLTYSFYDLLFFVIVSGLLVCSLYLAISFPIFPVVNVR</sequence>
<feature type="transmembrane region" description="Helical" evidence="5">
    <location>
        <begin position="60"/>
        <end position="83"/>
    </location>
</feature>
<proteinExistence type="predicted"/>